<dbReference type="Gene3D" id="3.40.50.2000">
    <property type="entry name" value="Glycogen Phosphorylase B"/>
    <property type="match status" value="3"/>
</dbReference>
<dbReference type="Pfam" id="PF00534">
    <property type="entry name" value="Glycos_transf_1"/>
    <property type="match status" value="1"/>
</dbReference>
<protein>
    <recommendedName>
        <fullName evidence="5">Glycosyl transferase family 1</fullName>
    </recommendedName>
</protein>
<dbReference type="STRING" id="62101.AB835_04105"/>
<dbReference type="Proteomes" id="UP000242502">
    <property type="component" value="Unassembled WGS sequence"/>
</dbReference>
<feature type="domain" description="Glycosyl transferase family 1" evidence="1">
    <location>
        <begin position="177"/>
        <end position="342"/>
    </location>
</feature>
<dbReference type="GO" id="GO:0016757">
    <property type="term" value="F:glycosyltransferase activity"/>
    <property type="evidence" value="ECO:0007669"/>
    <property type="project" value="UniProtKB-KW"/>
</dbReference>
<comment type="caution">
    <text evidence="3">The sequence shown here is derived from an EMBL/GenBank/DDBJ whole genome shotgun (WGS) entry which is preliminary data.</text>
</comment>
<dbReference type="PANTHER" id="PTHR12526">
    <property type="entry name" value="GLYCOSYLTRANSFERASE"/>
    <property type="match status" value="1"/>
</dbReference>
<dbReference type="Pfam" id="PF13439">
    <property type="entry name" value="Glyco_transf_4"/>
    <property type="match status" value="1"/>
</dbReference>
<evidence type="ECO:0000313" key="4">
    <source>
        <dbReference type="Proteomes" id="UP000242502"/>
    </source>
</evidence>
<dbReference type="Pfam" id="PF13692">
    <property type="entry name" value="Glyco_trans_1_4"/>
    <property type="match status" value="1"/>
</dbReference>
<evidence type="ECO:0000259" key="2">
    <source>
        <dbReference type="Pfam" id="PF13439"/>
    </source>
</evidence>
<dbReference type="SUPFAM" id="SSF53756">
    <property type="entry name" value="UDP-Glycosyltransferase/glycogen phosphorylase"/>
    <property type="match status" value="2"/>
</dbReference>
<accession>A0A1D2QS42</accession>
<dbReference type="AlphaFoldDB" id="A0A1D2QS42"/>
<organism evidence="3 4">
    <name type="scientific">Candidatus Endobugula sertula</name>
    <name type="common">Bugula neritina bacterial symbiont</name>
    <dbReference type="NCBI Taxonomy" id="62101"/>
    <lineage>
        <taxon>Bacteria</taxon>
        <taxon>Pseudomonadati</taxon>
        <taxon>Pseudomonadota</taxon>
        <taxon>Gammaproteobacteria</taxon>
        <taxon>Cellvibrionales</taxon>
        <taxon>Cellvibrionaceae</taxon>
        <taxon>Candidatus Endobugula</taxon>
    </lineage>
</organism>
<dbReference type="PANTHER" id="PTHR12526:SF638">
    <property type="entry name" value="SPORE COAT PROTEIN SA"/>
    <property type="match status" value="1"/>
</dbReference>
<dbReference type="EMBL" id="MDLC01000010">
    <property type="protein sequence ID" value="ODS24354.1"/>
    <property type="molecule type" value="Genomic_DNA"/>
</dbReference>
<evidence type="ECO:0000313" key="3">
    <source>
        <dbReference type="EMBL" id="ODS24354.1"/>
    </source>
</evidence>
<dbReference type="InterPro" id="IPR028098">
    <property type="entry name" value="Glyco_trans_4-like_N"/>
</dbReference>
<name>A0A1D2QS42_9GAMM</name>
<feature type="domain" description="Glycosyltransferase subfamily 4-like N-terminal" evidence="2">
    <location>
        <begin position="17"/>
        <end position="170"/>
    </location>
</feature>
<evidence type="ECO:0008006" key="5">
    <source>
        <dbReference type="Google" id="ProtNLM"/>
    </source>
</evidence>
<proteinExistence type="predicted"/>
<gene>
    <name evidence="3" type="ORF">AB835_04105</name>
</gene>
<evidence type="ECO:0000259" key="1">
    <source>
        <dbReference type="Pfam" id="PF00534"/>
    </source>
</evidence>
<sequence>MPERKYHIVHTESSGGWGGQEIRILNEAHEFIKRGHQVTLVVSTGSPIAQRSKEYQIPTVELPIGKKTLKGLFALCNWIAHNDFDVINTHSSSDSWMVALGMRLTFKHKPLIRTRHVSAPVSKNWATSWLYQTASYHIVTTGEKLRQTLINDNAIHPDKITSVPTGIDCQQFIPTTDKTRIRKQLKLPSDKTIIGIVATLRSWKGHQYLIEAFHQLGHHKTHLLIVGNGPQWSNIQQQIDQFGIKDNVTLCGEQSNVTPWLQAMDIFCLPSYANEGVPQSIMQAMACGLPIISTNVGSITEIVNENTGIIVESKDSLSLKAALLDLINNEKIRVTLGNNAINFSKKHCNINTMIGKMEIIFNQSIKNSPPKSFEKKQYIIFLTKGDQVPSFRYRLAPLITELEKRQYTCHTERLASSKYLWRLWKNKQLYQHASIIILHKLLLPKVEVDLLRTFCSTIILDIDDAIYLKKPRWTDHLMPYSTHKGRKFQYLISKCNVSIAGNHELGKKISSLGGKAKIISTGIDVNGCKKERVDTHSLCKIVWIGLPTNLKYLQMLHTVFATLTQTEPQFILQIICSHFPNWEDVRLEKVIWSKDTEKQYLANADIGIMPLDNSESARGKCAFKLLQYMAASLPCIASPVGANSYVVEDGKTGYLVNSKEEWIEKISLLIHHPQQRKDMGRKGLLFARSKYDQNTIAKTYANYITQLLKI</sequence>
<dbReference type="CDD" id="cd03801">
    <property type="entry name" value="GT4_PimA-like"/>
    <property type="match status" value="1"/>
</dbReference>
<dbReference type="GO" id="GO:1901135">
    <property type="term" value="P:carbohydrate derivative metabolic process"/>
    <property type="evidence" value="ECO:0007669"/>
    <property type="project" value="UniProtKB-ARBA"/>
</dbReference>
<dbReference type="InterPro" id="IPR001296">
    <property type="entry name" value="Glyco_trans_1"/>
</dbReference>
<reference evidence="3 4" key="1">
    <citation type="journal article" date="2016" name="Appl. Environ. Microbiol.">
        <title>Lack of Overt Genome Reduction in the Bryostatin-Producing Bryozoan Symbiont "Candidatus Endobugula sertula".</title>
        <authorList>
            <person name="Miller I.J."/>
            <person name="Vanee N."/>
            <person name="Fong S.S."/>
            <person name="Lim-Fong G.E."/>
            <person name="Kwan J.C."/>
        </authorList>
    </citation>
    <scope>NUCLEOTIDE SEQUENCE [LARGE SCALE GENOMIC DNA]</scope>
    <source>
        <strain evidence="3">AB1-4</strain>
    </source>
</reference>